<keyword evidence="3" id="KW-1185">Reference proteome</keyword>
<protein>
    <submittedName>
        <fullName evidence="2">Uncharacterized protein</fullName>
    </submittedName>
</protein>
<dbReference type="AlphaFoldDB" id="A0A813MSN5"/>
<dbReference type="EMBL" id="CAJNOC010000182">
    <property type="protein sequence ID" value="CAF0723761.1"/>
    <property type="molecule type" value="Genomic_DNA"/>
</dbReference>
<name>A0A813MSN5_9BILA</name>
<sequence length="951" mass="111396">MENEDSNTLIIQSNSDINENDLDLIVMFFESKKQSGGGDSIKNELIDKRLLKITYEDSQVKERILKKKYFSFKKYQFKSYDSNINGYLNDTYDLNPYCLVIKDIFTDTEFDPNNLDDSVIKMYAEHLSPDNDVIRITKSHLFDDTFYVTYKSELNMKQIETRYNKKPKLRNQEITIYDYLKTKSIVIASFSSSNSQVNNINKVSSKIAEEMENKGPFETNNYFMDLHDDYIVFQCENDTILNEISDSLKVYLRSLNNNLNIEEVHNFKLLKFIKPILKNQEKNVTPIKVPEMTKESGTQVYETKMAETKNESKIETVNEEQKTETVKIPREKVEKLKNKIKSPKATTSKNTENPVDDLNIEKVKMDDFYLNNLLKSQTDNEVILNEEAPLSIGLINCAQLRADLNKELETSNGQLYYNKKNKYKTLSVKFDKESKNKCINITKNFAKIHFLYKIVHLPSSISNDPVLMEALVNYVPNLNKQYPGIYLNVNGSSIHCYGYPKSLGKVLDTNCGLLKDLIEKRNLKNVESQKTEETKQVVRPKQQTTPEKQVITKAKCSGKPLDSKFSEKQSPSIKNLEKKEPLVEEKLENGEEWKQKVSKSKKEPPSFENPNHIILYSSYQPIDNIKLLDRETLKKPNFVLIDQKNFRVLSICILKCYQIAIDFMNDLKMISPICQLVYVKDKENNPQHGGILIESEDEKYIESYKIQMEKLLNYYENNRLKHVYNLIDDKLKMDEVFPTLISNFNSKNELNDLKIILEMIYNSDKVVHAQIVDKKLIEIYGYTNAVQNYDNYALEILNKTINYFNNNLNNLLAFKIFQKDVSKLSVFFKFDGYYFNDFVEQLTPYEAHVVKIDENKAIHLACFSKKLRNNPRKLEILNEIRNWRSEIEDFVNEYLEMFDIEQIKMPFSRNSELPKSILYDKNTLDIIWIDDDQLEIFGLKEEIEKFKSRIF</sequence>
<comment type="caution">
    <text evidence="2">The sequence shown here is derived from an EMBL/GenBank/DDBJ whole genome shotgun (WGS) entry which is preliminary data.</text>
</comment>
<evidence type="ECO:0000313" key="2">
    <source>
        <dbReference type="EMBL" id="CAF0723761.1"/>
    </source>
</evidence>
<proteinExistence type="predicted"/>
<evidence type="ECO:0000313" key="3">
    <source>
        <dbReference type="Proteomes" id="UP000663879"/>
    </source>
</evidence>
<accession>A0A813MSN5</accession>
<evidence type="ECO:0000256" key="1">
    <source>
        <dbReference type="SAM" id="MobiDB-lite"/>
    </source>
</evidence>
<reference evidence="2" key="1">
    <citation type="submission" date="2021-02" db="EMBL/GenBank/DDBJ databases">
        <authorList>
            <person name="Nowell W R."/>
        </authorList>
    </citation>
    <scope>NUCLEOTIDE SEQUENCE</scope>
    <source>
        <strain evidence="2">Ploen Becks lab</strain>
    </source>
</reference>
<dbReference type="Proteomes" id="UP000663879">
    <property type="component" value="Unassembled WGS sequence"/>
</dbReference>
<gene>
    <name evidence="2" type="ORF">OXX778_LOCUS2356</name>
</gene>
<organism evidence="2 3">
    <name type="scientific">Brachionus calyciflorus</name>
    <dbReference type="NCBI Taxonomy" id="104777"/>
    <lineage>
        <taxon>Eukaryota</taxon>
        <taxon>Metazoa</taxon>
        <taxon>Spiralia</taxon>
        <taxon>Gnathifera</taxon>
        <taxon>Rotifera</taxon>
        <taxon>Eurotatoria</taxon>
        <taxon>Monogononta</taxon>
        <taxon>Pseudotrocha</taxon>
        <taxon>Ploima</taxon>
        <taxon>Brachionidae</taxon>
        <taxon>Brachionus</taxon>
    </lineage>
</organism>
<feature type="region of interest" description="Disordered" evidence="1">
    <location>
        <begin position="530"/>
        <end position="581"/>
    </location>
</feature>
<dbReference type="OrthoDB" id="6133115at2759"/>